<evidence type="ECO:0000313" key="3">
    <source>
        <dbReference type="Proteomes" id="UP000479710"/>
    </source>
</evidence>
<dbReference type="AlphaFoldDB" id="A0A6G1DBT0"/>
<reference evidence="2 3" key="1">
    <citation type="submission" date="2019-11" db="EMBL/GenBank/DDBJ databases">
        <title>Whole genome sequence of Oryza granulata.</title>
        <authorList>
            <person name="Li W."/>
        </authorList>
    </citation>
    <scope>NUCLEOTIDE SEQUENCE [LARGE SCALE GENOMIC DNA]</scope>
    <source>
        <strain evidence="3">cv. Menghai</strain>
        <tissue evidence="2">Leaf</tissue>
    </source>
</reference>
<evidence type="ECO:0000313" key="2">
    <source>
        <dbReference type="EMBL" id="KAF0909890.1"/>
    </source>
</evidence>
<organism evidence="2 3">
    <name type="scientific">Oryza meyeriana var. granulata</name>
    <dbReference type="NCBI Taxonomy" id="110450"/>
    <lineage>
        <taxon>Eukaryota</taxon>
        <taxon>Viridiplantae</taxon>
        <taxon>Streptophyta</taxon>
        <taxon>Embryophyta</taxon>
        <taxon>Tracheophyta</taxon>
        <taxon>Spermatophyta</taxon>
        <taxon>Magnoliopsida</taxon>
        <taxon>Liliopsida</taxon>
        <taxon>Poales</taxon>
        <taxon>Poaceae</taxon>
        <taxon>BOP clade</taxon>
        <taxon>Oryzoideae</taxon>
        <taxon>Oryzeae</taxon>
        <taxon>Oryzinae</taxon>
        <taxon>Oryza</taxon>
        <taxon>Oryza meyeriana</taxon>
    </lineage>
</organism>
<gene>
    <name evidence="2" type="ORF">E2562_000200</name>
</gene>
<keyword evidence="3" id="KW-1185">Reference proteome</keyword>
<protein>
    <submittedName>
        <fullName evidence="2">Uncharacterized protein</fullName>
    </submittedName>
</protein>
<feature type="region of interest" description="Disordered" evidence="1">
    <location>
        <begin position="34"/>
        <end position="60"/>
    </location>
</feature>
<dbReference type="Proteomes" id="UP000479710">
    <property type="component" value="Unassembled WGS sequence"/>
</dbReference>
<accession>A0A6G1DBT0</accession>
<comment type="caution">
    <text evidence="2">The sequence shown here is derived from an EMBL/GenBank/DDBJ whole genome shotgun (WGS) entry which is preliminary data.</text>
</comment>
<sequence length="60" mass="6231">MLGKSRGAGAQCGWPARQMWGCRSDGRVEELEVESKEADAGGAGGVQGRHTRRGATGGED</sequence>
<evidence type="ECO:0000256" key="1">
    <source>
        <dbReference type="SAM" id="MobiDB-lite"/>
    </source>
</evidence>
<name>A0A6G1DBT0_9ORYZ</name>
<proteinExistence type="predicted"/>
<dbReference type="EMBL" id="SPHZ02000006">
    <property type="protein sequence ID" value="KAF0909890.1"/>
    <property type="molecule type" value="Genomic_DNA"/>
</dbReference>